<reference evidence="1" key="1">
    <citation type="submission" date="2021-02" db="EMBL/GenBank/DDBJ databases">
        <title>Natronoglycomyces albus gen. nov., sp. nov, a haloalkaliphilic actinobacterium from a soda solonchak soil.</title>
        <authorList>
            <person name="Sorokin D.Y."/>
            <person name="Khijniak T.V."/>
            <person name="Zakharycheva A.P."/>
            <person name="Boueva O.V."/>
            <person name="Ariskina E.V."/>
            <person name="Hahnke R.L."/>
            <person name="Bunk B."/>
            <person name="Sproer C."/>
            <person name="Schumann P."/>
            <person name="Evtushenko L.I."/>
            <person name="Kublanov I.V."/>
        </authorList>
    </citation>
    <scope>NUCLEOTIDE SEQUENCE</scope>
    <source>
        <strain evidence="1">DSM 106290</strain>
        <plasmid evidence="1">p1</plasmid>
    </source>
</reference>
<dbReference type="PANTHER" id="PTHR10000">
    <property type="entry name" value="PHOSPHOSERINE PHOSPHATASE"/>
    <property type="match status" value="1"/>
</dbReference>
<keyword evidence="2" id="KW-1185">Reference proteome</keyword>
<accession>A0A895XXB5</accession>
<dbReference type="InterPro" id="IPR036412">
    <property type="entry name" value="HAD-like_sf"/>
</dbReference>
<dbReference type="KEGG" id="nav:JQS30_17085"/>
<dbReference type="GO" id="GO:0000287">
    <property type="term" value="F:magnesium ion binding"/>
    <property type="evidence" value="ECO:0007669"/>
    <property type="project" value="TreeGrafter"/>
</dbReference>
<dbReference type="RefSeq" id="WP_213173151.1">
    <property type="nucleotide sequence ID" value="NZ_CP070498.1"/>
</dbReference>
<dbReference type="SUPFAM" id="SSF56784">
    <property type="entry name" value="HAD-like"/>
    <property type="match status" value="1"/>
</dbReference>
<dbReference type="Pfam" id="PF08282">
    <property type="entry name" value="Hydrolase_3"/>
    <property type="match status" value="2"/>
</dbReference>
<geneLocation type="plasmid" evidence="1 2">
    <name>p1</name>
</geneLocation>
<dbReference type="GO" id="GO:0016791">
    <property type="term" value="F:phosphatase activity"/>
    <property type="evidence" value="ECO:0007669"/>
    <property type="project" value="TreeGrafter"/>
</dbReference>
<dbReference type="InterPro" id="IPR023214">
    <property type="entry name" value="HAD_sf"/>
</dbReference>
<organism evidence="1 2">
    <name type="scientific">Natronoglycomyces albus</name>
    <dbReference type="NCBI Taxonomy" id="2811108"/>
    <lineage>
        <taxon>Bacteria</taxon>
        <taxon>Bacillati</taxon>
        <taxon>Actinomycetota</taxon>
        <taxon>Actinomycetes</taxon>
        <taxon>Glycomycetales</taxon>
        <taxon>Glycomycetaceae</taxon>
        <taxon>Natronoglycomyces</taxon>
    </lineage>
</organism>
<proteinExistence type="predicted"/>
<evidence type="ECO:0000313" key="2">
    <source>
        <dbReference type="Proteomes" id="UP000662939"/>
    </source>
</evidence>
<gene>
    <name evidence="1" type="ORF">JQS30_17085</name>
</gene>
<sequence>MGLVAIDLDDTLIDGEDVLSPATASALGDLEAAGVAWCVATGRAVGRVGHLGLEPTAGWMCAHGSRSWAESWEYLAALRGPNLTELLALVDEALPGARVGGDIADTLIAGPGYPLPQWPGRKIQEVTAGQLAECELDMVRLHHPNAHSLVEFVASAGLDVNVWEIGSSGSYAEATAAGATKAIALEKLAAHRGLDMSAVAAIGDGQTDAPMLAAVGLGVAMPDSHPETLAAADVVASHGVAAALRDIARVSQ</sequence>
<protein>
    <submittedName>
        <fullName evidence="1">HAD family phosphatase</fullName>
    </submittedName>
</protein>
<dbReference type="Proteomes" id="UP000662939">
    <property type="component" value="Plasmid p1"/>
</dbReference>
<dbReference type="PANTHER" id="PTHR10000:SF8">
    <property type="entry name" value="HAD SUPERFAMILY HYDROLASE-LIKE, TYPE 3"/>
    <property type="match status" value="1"/>
</dbReference>
<dbReference type="AlphaFoldDB" id="A0A895XXB5"/>
<keyword evidence="1" id="KW-0614">Plasmid</keyword>
<dbReference type="EMBL" id="CP070498">
    <property type="protein sequence ID" value="QSB07156.1"/>
    <property type="molecule type" value="Genomic_DNA"/>
</dbReference>
<dbReference type="Gene3D" id="3.40.50.1000">
    <property type="entry name" value="HAD superfamily/HAD-like"/>
    <property type="match status" value="2"/>
</dbReference>
<name>A0A895XXB5_9ACTN</name>
<evidence type="ECO:0000313" key="1">
    <source>
        <dbReference type="EMBL" id="QSB07156.1"/>
    </source>
</evidence>
<dbReference type="GO" id="GO:0005829">
    <property type="term" value="C:cytosol"/>
    <property type="evidence" value="ECO:0007669"/>
    <property type="project" value="TreeGrafter"/>
</dbReference>